<feature type="transmembrane region" description="Helical" evidence="6">
    <location>
        <begin position="47"/>
        <end position="66"/>
    </location>
</feature>
<dbReference type="PROSITE" id="PS50850">
    <property type="entry name" value="MFS"/>
    <property type="match status" value="1"/>
</dbReference>
<feature type="transmembrane region" description="Helical" evidence="6">
    <location>
        <begin position="100"/>
        <end position="129"/>
    </location>
</feature>
<evidence type="ECO:0000256" key="3">
    <source>
        <dbReference type="ARBA" id="ARBA00022692"/>
    </source>
</evidence>
<name>A0ABY8AP23_9GAMM</name>
<comment type="subcellular location">
    <subcellularLocation>
        <location evidence="1">Membrane</location>
        <topology evidence="1">Multi-pass membrane protein</topology>
    </subcellularLocation>
</comment>
<dbReference type="Pfam" id="PF07690">
    <property type="entry name" value="MFS_1"/>
    <property type="match status" value="1"/>
</dbReference>
<dbReference type="InterPro" id="IPR036259">
    <property type="entry name" value="MFS_trans_sf"/>
</dbReference>
<dbReference type="InterPro" id="IPR011701">
    <property type="entry name" value="MFS"/>
</dbReference>
<proteinExistence type="predicted"/>
<dbReference type="EMBL" id="CP119078">
    <property type="protein sequence ID" value="WED42454.1"/>
    <property type="molecule type" value="Genomic_DNA"/>
</dbReference>
<evidence type="ECO:0000256" key="5">
    <source>
        <dbReference type="ARBA" id="ARBA00023136"/>
    </source>
</evidence>
<keyword evidence="9" id="KW-1185">Reference proteome</keyword>
<dbReference type="InterPro" id="IPR004752">
    <property type="entry name" value="AmpG_permease/AT-1"/>
</dbReference>
<feature type="transmembrane region" description="Helical" evidence="6">
    <location>
        <begin position="12"/>
        <end position="35"/>
    </location>
</feature>
<dbReference type="Gene3D" id="1.20.1250.20">
    <property type="entry name" value="MFS general substrate transporter like domains"/>
    <property type="match status" value="1"/>
</dbReference>
<evidence type="ECO:0000256" key="4">
    <source>
        <dbReference type="ARBA" id="ARBA00022989"/>
    </source>
</evidence>
<dbReference type="PANTHER" id="PTHR12778">
    <property type="entry name" value="SOLUTE CARRIER FAMILY 33 ACETYL-COA TRANSPORTER -RELATED"/>
    <property type="match status" value="1"/>
</dbReference>
<sequence length="408" mass="46335">MSSSALAKPLQWVCSLYFFQSIPFVVVNLIATIIYQQAGLQNATVTLLSSLLMLPWAIKPLFAPFLETLATKKRLTLLMQCFLSLLFLGLAFSAGNANFLIVSACIFIGVAFVSSVHDIVSDGVYLLNLKEEEQRRYIAIRSFFYQMGRLVVKGILLAIIGQFAWHYMLNVWQAFFYSLFILGFILTGYHFFKLPEKEVYSPTEKKKKYHLIFNELISNKALYIPLLYIFLYNFADAQLQKIIPLFLLDKGGLNLNLSEVGEIYGIFGSLAFMFGVFVSGFLITRFPLSFCIKNFSSLLFLSPLLFLLIMANGVHPFLIYMVIAIYQFALGLANGAYMGYLLFIANKSIYSMTMYTLCTSAMALSYVFWGALSGILEQQLGYSSFFIYLLTINVLLLIMTYRMMNNDV</sequence>
<dbReference type="RefSeq" id="WP_275088277.1">
    <property type="nucleotide sequence ID" value="NZ_CP119078.1"/>
</dbReference>
<organism evidence="8 9">
    <name type="scientific">Legionella cardiaca</name>
    <dbReference type="NCBI Taxonomy" id="1071983"/>
    <lineage>
        <taxon>Bacteria</taxon>
        <taxon>Pseudomonadati</taxon>
        <taxon>Pseudomonadota</taxon>
        <taxon>Gammaproteobacteria</taxon>
        <taxon>Legionellales</taxon>
        <taxon>Legionellaceae</taxon>
        <taxon>Legionella</taxon>
    </lineage>
</organism>
<feature type="domain" description="Major facilitator superfamily (MFS) profile" evidence="7">
    <location>
        <begin position="1"/>
        <end position="408"/>
    </location>
</feature>
<feature type="transmembrane region" description="Helical" evidence="6">
    <location>
        <begin position="174"/>
        <end position="192"/>
    </location>
</feature>
<feature type="transmembrane region" description="Helical" evidence="6">
    <location>
        <begin position="382"/>
        <end position="401"/>
    </location>
</feature>
<evidence type="ECO:0000256" key="1">
    <source>
        <dbReference type="ARBA" id="ARBA00004141"/>
    </source>
</evidence>
<feature type="transmembrane region" description="Helical" evidence="6">
    <location>
        <begin position="75"/>
        <end position="94"/>
    </location>
</feature>
<gene>
    <name evidence="8" type="ORF">PXX05_11075</name>
</gene>
<evidence type="ECO:0000256" key="2">
    <source>
        <dbReference type="ARBA" id="ARBA00022448"/>
    </source>
</evidence>
<keyword evidence="2" id="KW-0813">Transport</keyword>
<evidence type="ECO:0000256" key="6">
    <source>
        <dbReference type="SAM" id="Phobius"/>
    </source>
</evidence>
<dbReference type="Proteomes" id="UP001222087">
    <property type="component" value="Chromosome"/>
</dbReference>
<evidence type="ECO:0000313" key="9">
    <source>
        <dbReference type="Proteomes" id="UP001222087"/>
    </source>
</evidence>
<keyword evidence="5 6" id="KW-0472">Membrane</keyword>
<dbReference type="SUPFAM" id="SSF103473">
    <property type="entry name" value="MFS general substrate transporter"/>
    <property type="match status" value="1"/>
</dbReference>
<feature type="transmembrane region" description="Helical" evidence="6">
    <location>
        <begin position="317"/>
        <end position="343"/>
    </location>
</feature>
<feature type="transmembrane region" description="Helical" evidence="6">
    <location>
        <begin position="212"/>
        <end position="231"/>
    </location>
</feature>
<evidence type="ECO:0000259" key="7">
    <source>
        <dbReference type="PROSITE" id="PS50850"/>
    </source>
</evidence>
<feature type="transmembrane region" description="Helical" evidence="6">
    <location>
        <begin position="355"/>
        <end position="376"/>
    </location>
</feature>
<feature type="transmembrane region" description="Helical" evidence="6">
    <location>
        <begin position="295"/>
        <end position="311"/>
    </location>
</feature>
<feature type="transmembrane region" description="Helical" evidence="6">
    <location>
        <begin position="150"/>
        <end position="168"/>
    </location>
</feature>
<keyword evidence="4 6" id="KW-1133">Transmembrane helix</keyword>
<dbReference type="InterPro" id="IPR020846">
    <property type="entry name" value="MFS_dom"/>
</dbReference>
<dbReference type="PANTHER" id="PTHR12778:SF10">
    <property type="entry name" value="MAJOR FACILITATOR SUPERFAMILY DOMAIN-CONTAINING PROTEIN 3"/>
    <property type="match status" value="1"/>
</dbReference>
<feature type="transmembrane region" description="Helical" evidence="6">
    <location>
        <begin position="263"/>
        <end position="283"/>
    </location>
</feature>
<keyword evidence="3 6" id="KW-0812">Transmembrane</keyword>
<reference evidence="8 9" key="1">
    <citation type="submission" date="2023-02" db="EMBL/GenBank/DDBJ databases">
        <title>Genome Sequence of L. cardiaca H63T.</title>
        <authorList>
            <person name="Lopez A.E."/>
            <person name="Cianciotto N.P."/>
        </authorList>
    </citation>
    <scope>NUCLEOTIDE SEQUENCE [LARGE SCALE GENOMIC DNA]</scope>
    <source>
        <strain evidence="8 9">H63</strain>
    </source>
</reference>
<accession>A0ABY8AP23</accession>
<evidence type="ECO:0000313" key="8">
    <source>
        <dbReference type="EMBL" id="WED42454.1"/>
    </source>
</evidence>
<protein>
    <submittedName>
        <fullName evidence="8">MFS transporter</fullName>
    </submittedName>
</protein>